<comment type="caution">
    <text evidence="2">The sequence shown here is derived from an EMBL/GenBank/DDBJ whole genome shotgun (WGS) entry which is preliminary data.</text>
</comment>
<keyword evidence="1" id="KW-0812">Transmembrane</keyword>
<evidence type="ECO:0000256" key="1">
    <source>
        <dbReference type="SAM" id="Phobius"/>
    </source>
</evidence>
<dbReference type="EMBL" id="JACHHW010000002">
    <property type="protein sequence ID" value="MBB5186629.1"/>
    <property type="molecule type" value="Genomic_DNA"/>
</dbReference>
<keyword evidence="1" id="KW-0472">Membrane</keyword>
<organism evidence="2 3">
    <name type="scientific">Zhongshania antarctica</name>
    <dbReference type="NCBI Taxonomy" id="641702"/>
    <lineage>
        <taxon>Bacteria</taxon>
        <taxon>Pseudomonadati</taxon>
        <taxon>Pseudomonadota</taxon>
        <taxon>Gammaproteobacteria</taxon>
        <taxon>Cellvibrionales</taxon>
        <taxon>Spongiibacteraceae</taxon>
        <taxon>Zhongshania</taxon>
    </lineage>
</organism>
<evidence type="ECO:0000313" key="2">
    <source>
        <dbReference type="EMBL" id="MBB5186629.1"/>
    </source>
</evidence>
<protein>
    <submittedName>
        <fullName evidence="2">Uncharacterized protein</fullName>
    </submittedName>
</protein>
<proteinExistence type="predicted"/>
<reference evidence="2 3" key="1">
    <citation type="submission" date="2020-08" db="EMBL/GenBank/DDBJ databases">
        <title>Genomic Encyclopedia of Type Strains, Phase IV (KMG-IV): sequencing the most valuable type-strain genomes for metagenomic binning, comparative biology and taxonomic classification.</title>
        <authorList>
            <person name="Goeker M."/>
        </authorList>
    </citation>
    <scope>NUCLEOTIDE SEQUENCE [LARGE SCALE GENOMIC DNA]</scope>
    <source>
        <strain evidence="2 3">DSM 25701</strain>
    </source>
</reference>
<evidence type="ECO:0000313" key="3">
    <source>
        <dbReference type="Proteomes" id="UP000536640"/>
    </source>
</evidence>
<feature type="transmembrane region" description="Helical" evidence="1">
    <location>
        <begin position="72"/>
        <end position="94"/>
    </location>
</feature>
<accession>A0A840R0L0</accession>
<sequence>MEQYRSITKRSVQIELQGIKKVIELTVSEPWVVKRNDLVTVVGETDPKSGKFIGYAYKNLSKGVFGKYDAKVGAGVIFIVAGLFFCWAIFPLFIHIPAGFKAIALGRKVNNAAAML</sequence>
<name>A0A840R0L0_9GAMM</name>
<dbReference type="Proteomes" id="UP000536640">
    <property type="component" value="Unassembled WGS sequence"/>
</dbReference>
<dbReference type="RefSeq" id="WP_226968228.1">
    <property type="nucleotide sequence ID" value="NZ_JACHHW010000002.1"/>
</dbReference>
<dbReference type="AlphaFoldDB" id="A0A840R0L0"/>
<keyword evidence="3" id="KW-1185">Reference proteome</keyword>
<keyword evidence="1" id="KW-1133">Transmembrane helix</keyword>
<gene>
    <name evidence="2" type="ORF">HNQ57_000890</name>
</gene>